<reference evidence="1 2" key="1">
    <citation type="submission" date="2020-05" db="EMBL/GenBank/DDBJ databases">
        <title>Azospirillum oleiclasticum sp. nov, a nitrogen-fixing and heavy crude oil-emulsifying bacterium isolated from the crude oil of Yumen Oilfield.</title>
        <authorList>
            <person name="Wu D."/>
            <person name="Cai M."/>
            <person name="Zhang X."/>
        </authorList>
    </citation>
    <scope>NUCLEOTIDE SEQUENCE [LARGE SCALE GENOMIC DNA]</scope>
    <source>
        <strain evidence="1 2">ROY-1-1-2</strain>
    </source>
</reference>
<accession>A0ABX2TI16</accession>
<dbReference type="SUPFAM" id="SSF88723">
    <property type="entry name" value="PIN domain-like"/>
    <property type="match status" value="1"/>
</dbReference>
<protein>
    <recommendedName>
        <fullName evidence="3">Type II toxin-antitoxin system VapC family toxin</fullName>
    </recommendedName>
</protein>
<evidence type="ECO:0008006" key="3">
    <source>
        <dbReference type="Google" id="ProtNLM"/>
    </source>
</evidence>
<dbReference type="EMBL" id="JABFDB010000027">
    <property type="protein sequence ID" value="NYZ23395.1"/>
    <property type="molecule type" value="Genomic_DNA"/>
</dbReference>
<dbReference type="InterPro" id="IPR029060">
    <property type="entry name" value="PIN-like_dom_sf"/>
</dbReference>
<name>A0ABX2TI16_9PROT</name>
<dbReference type="Proteomes" id="UP000584642">
    <property type="component" value="Unassembled WGS sequence"/>
</dbReference>
<keyword evidence="2" id="KW-1185">Reference proteome</keyword>
<comment type="caution">
    <text evidence="1">The sequence shown here is derived from an EMBL/GenBank/DDBJ whole genome shotgun (WGS) entry which is preliminary data.</text>
</comment>
<proteinExistence type="predicted"/>
<organism evidence="1 2">
    <name type="scientific">Azospirillum oleiclasticum</name>
    <dbReference type="NCBI Taxonomy" id="2735135"/>
    <lineage>
        <taxon>Bacteria</taxon>
        <taxon>Pseudomonadati</taxon>
        <taxon>Pseudomonadota</taxon>
        <taxon>Alphaproteobacteria</taxon>
        <taxon>Rhodospirillales</taxon>
        <taxon>Azospirillaceae</taxon>
        <taxon>Azospirillum</taxon>
    </lineage>
</organism>
<gene>
    <name evidence="1" type="ORF">HND93_27155</name>
</gene>
<evidence type="ECO:0000313" key="1">
    <source>
        <dbReference type="EMBL" id="NYZ23395.1"/>
    </source>
</evidence>
<dbReference type="Gene3D" id="3.40.50.1010">
    <property type="entry name" value="5'-nuclease"/>
    <property type="match status" value="1"/>
</dbReference>
<sequence>MVADIPPHRLQAPDEAAWGTGGMLAGQLFRLGGFQPGQETKCLNDAMLYVQAWRTGAVLVTRNLRKFDLLDQVAGGARLLFYRAT</sequence>
<dbReference type="RefSeq" id="WP_180285172.1">
    <property type="nucleotide sequence ID" value="NZ_JABFDB010000027.1"/>
</dbReference>
<evidence type="ECO:0000313" key="2">
    <source>
        <dbReference type="Proteomes" id="UP000584642"/>
    </source>
</evidence>